<keyword evidence="1" id="KW-0175">Coiled coil</keyword>
<evidence type="ECO:0008006" key="4">
    <source>
        <dbReference type="Google" id="ProtNLM"/>
    </source>
</evidence>
<evidence type="ECO:0000313" key="3">
    <source>
        <dbReference type="Proteomes" id="UP001447842"/>
    </source>
</evidence>
<sequence length="70" mass="7985">MVDRLGGKISQVMAQLQALKEENEVLKNDLMNQQTQNEAYRGQIERLEADNAAKEREIEEIVNKIESILG</sequence>
<proteinExistence type="predicted"/>
<protein>
    <recommendedName>
        <fullName evidence="4">Cell division protein ZapB</fullName>
    </recommendedName>
</protein>
<evidence type="ECO:0000256" key="1">
    <source>
        <dbReference type="SAM" id="Coils"/>
    </source>
</evidence>
<name>A0ABZ3HAW5_9BACT</name>
<accession>A0ABZ3HAW5</accession>
<reference evidence="2 3" key="1">
    <citation type="submission" date="2024-03" db="EMBL/GenBank/DDBJ databases">
        <title>Sulfurimonas sp. HSL3-1.</title>
        <authorList>
            <person name="Wang S."/>
        </authorList>
    </citation>
    <scope>NUCLEOTIDE SEQUENCE [LARGE SCALE GENOMIC DNA]</scope>
    <source>
        <strain evidence="2 3">HSL3-1</strain>
    </source>
</reference>
<evidence type="ECO:0000313" key="2">
    <source>
        <dbReference type="EMBL" id="XAU15665.1"/>
    </source>
</evidence>
<organism evidence="2 3">
    <name type="scientific">Sulfurimonas diazotrophicus</name>
    <dbReference type="NCBI Taxonomy" id="3131939"/>
    <lineage>
        <taxon>Bacteria</taxon>
        <taxon>Pseudomonadati</taxon>
        <taxon>Campylobacterota</taxon>
        <taxon>Epsilonproteobacteria</taxon>
        <taxon>Campylobacterales</taxon>
        <taxon>Sulfurimonadaceae</taxon>
        <taxon>Sulfurimonas</taxon>
    </lineage>
</organism>
<feature type="coiled-coil region" evidence="1">
    <location>
        <begin position="2"/>
        <end position="64"/>
    </location>
</feature>
<dbReference type="EMBL" id="CP147920">
    <property type="protein sequence ID" value="XAU15665.1"/>
    <property type="molecule type" value="Genomic_DNA"/>
</dbReference>
<dbReference type="Gene3D" id="1.20.5.340">
    <property type="match status" value="1"/>
</dbReference>
<dbReference type="RefSeq" id="WP_345970765.1">
    <property type="nucleotide sequence ID" value="NZ_CP147920.1"/>
</dbReference>
<gene>
    <name evidence="2" type="ORF">WCY31_02955</name>
</gene>
<keyword evidence="3" id="KW-1185">Reference proteome</keyword>
<dbReference type="Proteomes" id="UP001447842">
    <property type="component" value="Chromosome"/>
</dbReference>